<dbReference type="RefSeq" id="WP_144888648.1">
    <property type="nucleotide sequence ID" value="NZ_VLLE01000008.1"/>
</dbReference>
<feature type="compositionally biased region" description="Polar residues" evidence="1">
    <location>
        <begin position="1"/>
        <end position="14"/>
    </location>
</feature>
<comment type="caution">
    <text evidence="2">The sequence shown here is derived from an EMBL/GenBank/DDBJ whole genome shotgun (WGS) entry which is preliminary data.</text>
</comment>
<accession>A0A562S9D4</accession>
<proteinExistence type="predicted"/>
<reference evidence="2 3" key="1">
    <citation type="journal article" date="2015" name="Stand. Genomic Sci.">
        <title>Genomic Encyclopedia of Bacterial and Archaeal Type Strains, Phase III: the genomes of soil and plant-associated and newly described type strains.</title>
        <authorList>
            <person name="Whitman W.B."/>
            <person name="Woyke T."/>
            <person name="Klenk H.P."/>
            <person name="Zhou Y."/>
            <person name="Lilburn T.G."/>
            <person name="Beck B.J."/>
            <person name="De Vos P."/>
            <person name="Vandamme P."/>
            <person name="Eisen J.A."/>
            <person name="Garrity G."/>
            <person name="Hugenholtz P."/>
            <person name="Kyrpides N.C."/>
        </authorList>
    </citation>
    <scope>NUCLEOTIDE SEQUENCE [LARGE SCALE GENOMIC DNA]</scope>
    <source>
        <strain evidence="2 3">CGMCC 1.7271</strain>
    </source>
</reference>
<evidence type="ECO:0000256" key="1">
    <source>
        <dbReference type="SAM" id="MobiDB-lite"/>
    </source>
</evidence>
<dbReference type="EMBL" id="VLLE01000008">
    <property type="protein sequence ID" value="TWI77949.1"/>
    <property type="molecule type" value="Genomic_DNA"/>
</dbReference>
<sequence>MQEKNTNPSNEKNGQGNGNDRPDKGDKKINLTIIVSGTPTVVEANPKQKLQVIAQKALDSTGNKSRPLSDWTLKTRDGVVLDMNNTVESYGLVDGDQLFLTLEAGAGG</sequence>
<organism evidence="2 3">
    <name type="scientific">Lacibacter cauensis</name>
    <dbReference type="NCBI Taxonomy" id="510947"/>
    <lineage>
        <taxon>Bacteria</taxon>
        <taxon>Pseudomonadati</taxon>
        <taxon>Bacteroidota</taxon>
        <taxon>Chitinophagia</taxon>
        <taxon>Chitinophagales</taxon>
        <taxon>Chitinophagaceae</taxon>
        <taxon>Lacibacter</taxon>
    </lineage>
</organism>
<feature type="region of interest" description="Disordered" evidence="1">
    <location>
        <begin position="1"/>
        <end position="28"/>
    </location>
</feature>
<dbReference type="Gene3D" id="3.10.20.90">
    <property type="entry name" value="Phosphatidylinositol 3-kinase Catalytic Subunit, Chain A, domain 1"/>
    <property type="match status" value="1"/>
</dbReference>
<name>A0A562S9D4_9BACT</name>
<evidence type="ECO:0000313" key="3">
    <source>
        <dbReference type="Proteomes" id="UP000316167"/>
    </source>
</evidence>
<dbReference type="SUPFAM" id="SSF54236">
    <property type="entry name" value="Ubiquitin-like"/>
    <property type="match status" value="1"/>
</dbReference>
<dbReference type="Pfam" id="PF10790">
    <property type="entry name" value="DUF2604"/>
    <property type="match status" value="1"/>
</dbReference>
<dbReference type="InterPro" id="IPR019726">
    <property type="entry name" value="DUF2604"/>
</dbReference>
<dbReference type="OrthoDB" id="9807990at2"/>
<dbReference type="AlphaFoldDB" id="A0A562S9D4"/>
<dbReference type="InterPro" id="IPR029071">
    <property type="entry name" value="Ubiquitin-like_domsf"/>
</dbReference>
<gene>
    <name evidence="2" type="ORF">IQ13_4191</name>
</gene>
<protein>
    <submittedName>
        <fullName evidence="2">Uncharacterized protein DUF2604</fullName>
    </submittedName>
</protein>
<keyword evidence="3" id="KW-1185">Reference proteome</keyword>
<dbReference type="Proteomes" id="UP000316167">
    <property type="component" value="Unassembled WGS sequence"/>
</dbReference>
<evidence type="ECO:0000313" key="2">
    <source>
        <dbReference type="EMBL" id="TWI77949.1"/>
    </source>
</evidence>